<dbReference type="PROSITE" id="PS51078">
    <property type="entry name" value="ICLR_ED"/>
    <property type="match status" value="1"/>
</dbReference>
<dbReference type="InterPro" id="IPR029016">
    <property type="entry name" value="GAF-like_dom_sf"/>
</dbReference>
<feature type="domain" description="IclR-ED" evidence="5">
    <location>
        <begin position="67"/>
        <end position="257"/>
    </location>
</feature>
<dbReference type="GO" id="GO:0003677">
    <property type="term" value="F:DNA binding"/>
    <property type="evidence" value="ECO:0007669"/>
    <property type="project" value="UniProtKB-KW"/>
</dbReference>
<feature type="domain" description="HTH iclR-type" evidence="4">
    <location>
        <begin position="4"/>
        <end position="66"/>
    </location>
</feature>
<keyword evidence="2" id="KW-0238">DNA-binding</keyword>
<dbReference type="InterPro" id="IPR005471">
    <property type="entry name" value="Tscrpt_reg_IclR_N"/>
</dbReference>
<dbReference type="AlphaFoldDB" id="A0A7H0HJU7"/>
<dbReference type="Pfam" id="PF09339">
    <property type="entry name" value="HTH_IclR"/>
    <property type="match status" value="1"/>
</dbReference>
<dbReference type="Proteomes" id="UP000516057">
    <property type="component" value="Chromosome"/>
</dbReference>
<accession>A0A7H0HJU7</accession>
<dbReference type="InterPro" id="IPR036390">
    <property type="entry name" value="WH_DNA-bd_sf"/>
</dbReference>
<dbReference type="PANTHER" id="PTHR30136:SF39">
    <property type="entry name" value="TRANSCRIPTIONAL REGULATORY PROTEIN"/>
    <property type="match status" value="1"/>
</dbReference>
<dbReference type="RefSeq" id="WP_187737793.1">
    <property type="nucleotide sequence ID" value="NZ_CP060790.1"/>
</dbReference>
<evidence type="ECO:0000259" key="5">
    <source>
        <dbReference type="PROSITE" id="PS51078"/>
    </source>
</evidence>
<dbReference type="GO" id="GO:0045892">
    <property type="term" value="P:negative regulation of DNA-templated transcription"/>
    <property type="evidence" value="ECO:0007669"/>
    <property type="project" value="TreeGrafter"/>
</dbReference>
<keyword evidence="1" id="KW-0805">Transcription regulation</keyword>
<dbReference type="InterPro" id="IPR036388">
    <property type="entry name" value="WH-like_DNA-bd_sf"/>
</dbReference>
<dbReference type="EMBL" id="CP060790">
    <property type="protein sequence ID" value="QNP60813.1"/>
    <property type="molecule type" value="Genomic_DNA"/>
</dbReference>
<dbReference type="InterPro" id="IPR014757">
    <property type="entry name" value="Tscrpt_reg_IclR_C"/>
</dbReference>
<dbReference type="SUPFAM" id="SSF55781">
    <property type="entry name" value="GAF domain-like"/>
    <property type="match status" value="1"/>
</dbReference>
<sequence>MSTVQSLDRAIELLRLISTGHRAGVRLSDLVAESDLPQPTVHRLLRQMVEGGLVMQDANRRYRLGHFAYELGLVASSHFGLRDQCAPHLARICAETGDTVFLTVRSGADSFCLDRQSGSFPIQTLTVEVGKRRPLGIGGGGLALLSFMPEADLPAVLDRIEPQIGVYGGLTREILVDLVQESRRRGYAISTNFAVAGVTSIGVPIRDRTGALLGAISVSAITARMQPREAMVIRTMQREVTAIEAELAQASSASAPR</sequence>
<dbReference type="InterPro" id="IPR050707">
    <property type="entry name" value="HTH_MetabolicPath_Reg"/>
</dbReference>
<dbReference type="PROSITE" id="PS51077">
    <property type="entry name" value="HTH_ICLR"/>
    <property type="match status" value="1"/>
</dbReference>
<evidence type="ECO:0000313" key="7">
    <source>
        <dbReference type="Proteomes" id="UP000516057"/>
    </source>
</evidence>
<dbReference type="Gene3D" id="1.10.10.10">
    <property type="entry name" value="Winged helix-like DNA-binding domain superfamily/Winged helix DNA-binding domain"/>
    <property type="match status" value="1"/>
</dbReference>
<dbReference type="GO" id="GO:0003700">
    <property type="term" value="F:DNA-binding transcription factor activity"/>
    <property type="evidence" value="ECO:0007669"/>
    <property type="project" value="TreeGrafter"/>
</dbReference>
<keyword evidence="7" id="KW-1185">Reference proteome</keyword>
<proteinExistence type="predicted"/>
<keyword evidence="3" id="KW-0804">Transcription</keyword>
<dbReference type="Pfam" id="PF01614">
    <property type="entry name" value="IclR_C"/>
    <property type="match status" value="1"/>
</dbReference>
<evidence type="ECO:0000256" key="2">
    <source>
        <dbReference type="ARBA" id="ARBA00023125"/>
    </source>
</evidence>
<evidence type="ECO:0000256" key="3">
    <source>
        <dbReference type="ARBA" id="ARBA00023163"/>
    </source>
</evidence>
<evidence type="ECO:0000313" key="6">
    <source>
        <dbReference type="EMBL" id="QNP60813.1"/>
    </source>
</evidence>
<dbReference type="SMART" id="SM00346">
    <property type="entry name" value="HTH_ICLR"/>
    <property type="match status" value="1"/>
</dbReference>
<protein>
    <submittedName>
        <fullName evidence="6">IclR family transcriptional regulator</fullName>
    </submittedName>
</protein>
<name>A0A7H0HJU7_9BURK</name>
<dbReference type="KEGG" id="amon:H9L24_08645"/>
<gene>
    <name evidence="6" type="ORF">H9L24_08645</name>
</gene>
<reference evidence="6 7" key="1">
    <citation type="submission" date="2020-08" db="EMBL/GenBank/DDBJ databases">
        <title>Genome sequence of Acidovorax monticola KACC 19171T.</title>
        <authorList>
            <person name="Hyun D.-W."/>
            <person name="Bae J.-W."/>
        </authorList>
    </citation>
    <scope>NUCLEOTIDE SEQUENCE [LARGE SCALE GENOMIC DNA]</scope>
    <source>
        <strain evidence="6 7">KACC 19171</strain>
    </source>
</reference>
<dbReference type="Gene3D" id="3.30.450.40">
    <property type="match status" value="1"/>
</dbReference>
<evidence type="ECO:0000256" key="1">
    <source>
        <dbReference type="ARBA" id="ARBA00023015"/>
    </source>
</evidence>
<organism evidence="6 7">
    <name type="scientific">Paenacidovorax monticola</name>
    <dbReference type="NCBI Taxonomy" id="1926868"/>
    <lineage>
        <taxon>Bacteria</taxon>
        <taxon>Pseudomonadati</taxon>
        <taxon>Pseudomonadota</taxon>
        <taxon>Betaproteobacteria</taxon>
        <taxon>Burkholderiales</taxon>
        <taxon>Comamonadaceae</taxon>
        <taxon>Paenacidovorax</taxon>
    </lineage>
</organism>
<dbReference type="SUPFAM" id="SSF46785">
    <property type="entry name" value="Winged helix' DNA-binding domain"/>
    <property type="match status" value="1"/>
</dbReference>
<dbReference type="PANTHER" id="PTHR30136">
    <property type="entry name" value="HELIX-TURN-HELIX TRANSCRIPTIONAL REGULATOR, ICLR FAMILY"/>
    <property type="match status" value="1"/>
</dbReference>
<evidence type="ECO:0000259" key="4">
    <source>
        <dbReference type="PROSITE" id="PS51077"/>
    </source>
</evidence>